<evidence type="ECO:0000313" key="1">
    <source>
        <dbReference type="EMBL" id="KAG0417857.1"/>
    </source>
</evidence>
<proteinExistence type="predicted"/>
<gene>
    <name evidence="1" type="ORF">HPB47_005302</name>
</gene>
<keyword evidence="2" id="KW-1185">Reference proteome</keyword>
<dbReference type="EMBL" id="JABSTQ010010793">
    <property type="protein sequence ID" value="KAG0417857.1"/>
    <property type="molecule type" value="Genomic_DNA"/>
</dbReference>
<sequence length="254" mass="28893">MSEAKREQWSCQLCRTSVNESAGEILEADSQTKSASFLAQLAEVNKKMDLLLSLKRSVDSLVQLPAKVDELLSLKSAVHTMERSIDDVVKSMDFFSKQYDSLLKHVRYVSVSTTRGPRRKNVEEMYTRFRKLFLHNVARNTALRPLRTDNVTASSDLPNHLEQMSVTVVKGLLWGMDAMTIERVDTWETRRAGHYAITDFHGAKWLAERGELFESAVEKAMDIGPFYEHGPFRRALRKMISDGIRLPDISGAKL</sequence>
<organism evidence="1 2">
    <name type="scientific">Ixodes persulcatus</name>
    <name type="common">Taiga tick</name>
    <dbReference type="NCBI Taxonomy" id="34615"/>
    <lineage>
        <taxon>Eukaryota</taxon>
        <taxon>Metazoa</taxon>
        <taxon>Ecdysozoa</taxon>
        <taxon>Arthropoda</taxon>
        <taxon>Chelicerata</taxon>
        <taxon>Arachnida</taxon>
        <taxon>Acari</taxon>
        <taxon>Parasitiformes</taxon>
        <taxon>Ixodida</taxon>
        <taxon>Ixodoidea</taxon>
        <taxon>Ixodidae</taxon>
        <taxon>Ixodinae</taxon>
        <taxon>Ixodes</taxon>
    </lineage>
</organism>
<comment type="caution">
    <text evidence="1">The sequence shown here is derived from an EMBL/GenBank/DDBJ whole genome shotgun (WGS) entry which is preliminary data.</text>
</comment>
<name>A0AC60PDE7_IXOPE</name>
<protein>
    <submittedName>
        <fullName evidence="1">Uncharacterized protein</fullName>
    </submittedName>
</protein>
<dbReference type="Proteomes" id="UP000805193">
    <property type="component" value="Unassembled WGS sequence"/>
</dbReference>
<accession>A0AC60PDE7</accession>
<evidence type="ECO:0000313" key="2">
    <source>
        <dbReference type="Proteomes" id="UP000805193"/>
    </source>
</evidence>
<reference evidence="1 2" key="1">
    <citation type="journal article" date="2020" name="Cell">
        <title>Large-Scale Comparative Analyses of Tick Genomes Elucidate Their Genetic Diversity and Vector Capacities.</title>
        <authorList>
            <consortium name="Tick Genome and Microbiome Consortium (TIGMIC)"/>
            <person name="Jia N."/>
            <person name="Wang J."/>
            <person name="Shi W."/>
            <person name="Du L."/>
            <person name="Sun Y."/>
            <person name="Zhan W."/>
            <person name="Jiang J.F."/>
            <person name="Wang Q."/>
            <person name="Zhang B."/>
            <person name="Ji P."/>
            <person name="Bell-Sakyi L."/>
            <person name="Cui X.M."/>
            <person name="Yuan T.T."/>
            <person name="Jiang B.G."/>
            <person name="Yang W.F."/>
            <person name="Lam T.T."/>
            <person name="Chang Q.C."/>
            <person name="Ding S.J."/>
            <person name="Wang X.J."/>
            <person name="Zhu J.G."/>
            <person name="Ruan X.D."/>
            <person name="Zhao L."/>
            <person name="Wei J.T."/>
            <person name="Ye R.Z."/>
            <person name="Que T.C."/>
            <person name="Du C.H."/>
            <person name="Zhou Y.H."/>
            <person name="Cheng J.X."/>
            <person name="Dai P.F."/>
            <person name="Guo W.B."/>
            <person name="Han X.H."/>
            <person name="Huang E.J."/>
            <person name="Li L.F."/>
            <person name="Wei W."/>
            <person name="Gao Y.C."/>
            <person name="Liu J.Z."/>
            <person name="Shao H.Z."/>
            <person name="Wang X."/>
            <person name="Wang C.C."/>
            <person name="Yang T.C."/>
            <person name="Huo Q.B."/>
            <person name="Li W."/>
            <person name="Chen H.Y."/>
            <person name="Chen S.E."/>
            <person name="Zhou L.G."/>
            <person name="Ni X.B."/>
            <person name="Tian J.H."/>
            <person name="Sheng Y."/>
            <person name="Liu T."/>
            <person name="Pan Y.S."/>
            <person name="Xia L.Y."/>
            <person name="Li J."/>
            <person name="Zhao F."/>
            <person name="Cao W.C."/>
        </authorList>
    </citation>
    <scope>NUCLEOTIDE SEQUENCE [LARGE SCALE GENOMIC DNA]</scope>
    <source>
        <strain evidence="1">Iper-2018</strain>
    </source>
</reference>